<evidence type="ECO:0000256" key="2">
    <source>
        <dbReference type="ARBA" id="ARBA00012528"/>
    </source>
</evidence>
<dbReference type="InterPro" id="IPR043128">
    <property type="entry name" value="Rev_trsase/Diguanyl_cyclase"/>
</dbReference>
<dbReference type="InterPro" id="IPR000160">
    <property type="entry name" value="GGDEF_dom"/>
</dbReference>
<dbReference type="PROSITE" id="PS50887">
    <property type="entry name" value="GGDEF"/>
    <property type="match status" value="1"/>
</dbReference>
<feature type="transmembrane region" description="Helical" evidence="4">
    <location>
        <begin position="89"/>
        <end position="109"/>
    </location>
</feature>
<dbReference type="EC" id="2.7.7.65" evidence="2"/>
<proteinExistence type="predicted"/>
<dbReference type="Proteomes" id="UP000245362">
    <property type="component" value="Unassembled WGS sequence"/>
</dbReference>
<dbReference type="SUPFAM" id="SSF55073">
    <property type="entry name" value="Nucleotide cyclase"/>
    <property type="match status" value="1"/>
</dbReference>
<comment type="catalytic activity">
    <reaction evidence="3">
        <text>2 GTP = 3',3'-c-di-GMP + 2 diphosphate</text>
        <dbReference type="Rhea" id="RHEA:24898"/>
        <dbReference type="ChEBI" id="CHEBI:33019"/>
        <dbReference type="ChEBI" id="CHEBI:37565"/>
        <dbReference type="ChEBI" id="CHEBI:58805"/>
        <dbReference type="EC" id="2.7.7.65"/>
    </reaction>
</comment>
<evidence type="ECO:0000259" key="5">
    <source>
        <dbReference type="PROSITE" id="PS50887"/>
    </source>
</evidence>
<dbReference type="AlphaFoldDB" id="A0A2U3BEW5"/>
<reference evidence="6 7" key="1">
    <citation type="submission" date="2018-05" db="EMBL/GenBank/DDBJ databases">
        <title>Vibrio limimaris sp. nov., isolated from marine sediment.</title>
        <authorList>
            <person name="Li C.-M."/>
        </authorList>
    </citation>
    <scope>NUCLEOTIDE SEQUENCE [LARGE SCALE GENOMIC DNA]</scope>
    <source>
        <strain evidence="6 7">E4404</strain>
    </source>
</reference>
<dbReference type="InterPro" id="IPR029787">
    <property type="entry name" value="Nucleotide_cyclase"/>
</dbReference>
<protein>
    <recommendedName>
        <fullName evidence="2">diguanylate cyclase</fullName>
        <ecNumber evidence="2">2.7.7.65</ecNumber>
    </recommendedName>
</protein>
<evidence type="ECO:0000256" key="1">
    <source>
        <dbReference type="ARBA" id="ARBA00001946"/>
    </source>
</evidence>
<evidence type="ECO:0000313" key="7">
    <source>
        <dbReference type="Proteomes" id="UP000245362"/>
    </source>
</evidence>
<dbReference type="EMBL" id="QFWT01000001">
    <property type="protein sequence ID" value="PWI35310.1"/>
    <property type="molecule type" value="Genomic_DNA"/>
</dbReference>
<dbReference type="CDD" id="cd01949">
    <property type="entry name" value="GGDEF"/>
    <property type="match status" value="1"/>
</dbReference>
<comment type="caution">
    <text evidence="6">The sequence shown here is derived from an EMBL/GenBank/DDBJ whole genome shotgun (WGS) entry which is preliminary data.</text>
</comment>
<dbReference type="InterPro" id="IPR050469">
    <property type="entry name" value="Diguanylate_Cyclase"/>
</dbReference>
<comment type="cofactor">
    <cofactor evidence="1">
        <name>Mg(2+)</name>
        <dbReference type="ChEBI" id="CHEBI:18420"/>
    </cofactor>
</comment>
<name>A0A2U3BEW5_9VIBR</name>
<feature type="transmembrane region" description="Helical" evidence="4">
    <location>
        <begin position="16"/>
        <end position="34"/>
    </location>
</feature>
<dbReference type="SMART" id="SM00267">
    <property type="entry name" value="GGDEF"/>
    <property type="match status" value="1"/>
</dbReference>
<dbReference type="PANTHER" id="PTHR45138">
    <property type="entry name" value="REGULATORY COMPONENTS OF SENSORY TRANSDUCTION SYSTEM"/>
    <property type="match status" value="1"/>
</dbReference>
<dbReference type="Gene3D" id="3.30.70.270">
    <property type="match status" value="1"/>
</dbReference>
<dbReference type="OrthoDB" id="9812260at2"/>
<organism evidence="6 7">
    <name type="scientific">Vibrio albus</name>
    <dbReference type="NCBI Taxonomy" id="2200953"/>
    <lineage>
        <taxon>Bacteria</taxon>
        <taxon>Pseudomonadati</taxon>
        <taxon>Pseudomonadota</taxon>
        <taxon>Gammaproteobacteria</taxon>
        <taxon>Vibrionales</taxon>
        <taxon>Vibrionaceae</taxon>
        <taxon>Vibrio</taxon>
    </lineage>
</organism>
<dbReference type="NCBIfam" id="TIGR00254">
    <property type="entry name" value="GGDEF"/>
    <property type="match status" value="1"/>
</dbReference>
<evidence type="ECO:0000256" key="4">
    <source>
        <dbReference type="SAM" id="Phobius"/>
    </source>
</evidence>
<evidence type="ECO:0000256" key="3">
    <source>
        <dbReference type="ARBA" id="ARBA00034247"/>
    </source>
</evidence>
<feature type="domain" description="GGDEF" evidence="5">
    <location>
        <begin position="150"/>
        <end position="280"/>
    </location>
</feature>
<evidence type="ECO:0000313" key="6">
    <source>
        <dbReference type="EMBL" id="PWI35310.1"/>
    </source>
</evidence>
<dbReference type="GO" id="GO:0052621">
    <property type="term" value="F:diguanylate cyclase activity"/>
    <property type="evidence" value="ECO:0007669"/>
    <property type="project" value="UniProtKB-EC"/>
</dbReference>
<dbReference type="PANTHER" id="PTHR45138:SF9">
    <property type="entry name" value="DIGUANYLATE CYCLASE DGCM-RELATED"/>
    <property type="match status" value="1"/>
</dbReference>
<dbReference type="FunFam" id="3.30.70.270:FF:000001">
    <property type="entry name" value="Diguanylate cyclase domain protein"/>
    <property type="match status" value="1"/>
</dbReference>
<sequence length="284" mass="31796">MKTIFDILNKRQPTSIWWLSIIVIAIIFCAIFIVKEFADLTPLLVIPVLLASWYGSSKTGIGLAMLIALSMLAMSADIDFIGFEYSSSAYDVAVILVVYIFVAILVTNFRKVHGIEVEAADSDTLTGLHSSRSFYAEIANEILRSNRYGHKFSLAYIDVDNFKKINDTFGHDTGDKLLIELSKSLVSSLRATDTIARIGGDEFVCLFPETEQGEAKSAILKAEKSLKERMNRRKWDVSFSIGLVTFESLPEDVREAVKIADELMYSVKKNKKNDIAYKVWHGNG</sequence>
<accession>A0A2U3BEW5</accession>
<keyword evidence="4" id="KW-1133">Transmembrane helix</keyword>
<keyword evidence="7" id="KW-1185">Reference proteome</keyword>
<keyword evidence="4" id="KW-0472">Membrane</keyword>
<keyword evidence="4" id="KW-0812">Transmembrane</keyword>
<dbReference type="Pfam" id="PF00990">
    <property type="entry name" value="GGDEF"/>
    <property type="match status" value="1"/>
</dbReference>
<dbReference type="RefSeq" id="WP_109318462.1">
    <property type="nucleotide sequence ID" value="NZ_QFWT01000001.1"/>
</dbReference>
<gene>
    <name evidence="6" type="ORF">DI392_03345</name>
</gene>